<keyword evidence="3" id="KW-1133">Transmembrane helix</keyword>
<gene>
    <name evidence="5" type="ORF">HNP33_002103</name>
</gene>
<dbReference type="SUPFAM" id="SSF53955">
    <property type="entry name" value="Lysozyme-like"/>
    <property type="match status" value="1"/>
</dbReference>
<feature type="region of interest" description="Disordered" evidence="2">
    <location>
        <begin position="248"/>
        <end position="287"/>
    </location>
</feature>
<name>A0ABR6RFV2_9BURK</name>
<feature type="domain" description="Transglycosylase SLT" evidence="4">
    <location>
        <begin position="135"/>
        <end position="213"/>
    </location>
</feature>
<protein>
    <submittedName>
        <fullName evidence="5">Soluble lytic murein transglycosylase-like protein</fullName>
    </submittedName>
</protein>
<evidence type="ECO:0000256" key="2">
    <source>
        <dbReference type="SAM" id="MobiDB-lite"/>
    </source>
</evidence>
<feature type="transmembrane region" description="Helical" evidence="3">
    <location>
        <begin position="22"/>
        <end position="45"/>
    </location>
</feature>
<keyword evidence="3" id="KW-0472">Membrane</keyword>
<dbReference type="Pfam" id="PF01464">
    <property type="entry name" value="SLT"/>
    <property type="match status" value="1"/>
</dbReference>
<evidence type="ECO:0000256" key="3">
    <source>
        <dbReference type="SAM" id="Phobius"/>
    </source>
</evidence>
<proteinExistence type="inferred from homology"/>
<dbReference type="InterPro" id="IPR008258">
    <property type="entry name" value="Transglycosylase_SLT_dom_1"/>
</dbReference>
<dbReference type="Proteomes" id="UP000562492">
    <property type="component" value="Unassembled WGS sequence"/>
</dbReference>
<comment type="caution">
    <text evidence="5">The sequence shown here is derived from an EMBL/GenBank/DDBJ whole genome shotgun (WGS) entry which is preliminary data.</text>
</comment>
<evidence type="ECO:0000259" key="4">
    <source>
        <dbReference type="Pfam" id="PF01464"/>
    </source>
</evidence>
<dbReference type="PANTHER" id="PTHR37423:SF2">
    <property type="entry name" value="MEMBRANE-BOUND LYTIC MUREIN TRANSGLYCOSYLASE C"/>
    <property type="match status" value="1"/>
</dbReference>
<dbReference type="EMBL" id="JACHKZ010000011">
    <property type="protein sequence ID" value="MBB6578028.1"/>
    <property type="molecule type" value="Genomic_DNA"/>
</dbReference>
<dbReference type="Gene3D" id="1.10.530.10">
    <property type="match status" value="1"/>
</dbReference>
<dbReference type="InterPro" id="IPR023346">
    <property type="entry name" value="Lysozyme-like_dom_sf"/>
</dbReference>
<evidence type="ECO:0000256" key="1">
    <source>
        <dbReference type="ARBA" id="ARBA00007734"/>
    </source>
</evidence>
<comment type="similarity">
    <text evidence="1">Belongs to the transglycosylase Slt family.</text>
</comment>
<organism evidence="5 6">
    <name type="scientific">Comamonas odontotermitis</name>
    <dbReference type="NCBI Taxonomy" id="379895"/>
    <lineage>
        <taxon>Bacteria</taxon>
        <taxon>Pseudomonadati</taxon>
        <taxon>Pseudomonadota</taxon>
        <taxon>Betaproteobacteria</taxon>
        <taxon>Burkholderiales</taxon>
        <taxon>Comamonadaceae</taxon>
        <taxon>Comamonas</taxon>
    </lineage>
</organism>
<dbReference type="RefSeq" id="WP_184708105.1">
    <property type="nucleotide sequence ID" value="NZ_JACHKZ010000011.1"/>
</dbReference>
<dbReference type="PANTHER" id="PTHR37423">
    <property type="entry name" value="SOLUBLE LYTIC MUREIN TRANSGLYCOSYLASE-RELATED"/>
    <property type="match status" value="1"/>
</dbReference>
<evidence type="ECO:0000313" key="6">
    <source>
        <dbReference type="Proteomes" id="UP000562492"/>
    </source>
</evidence>
<dbReference type="CDD" id="cd00254">
    <property type="entry name" value="LT-like"/>
    <property type="match status" value="1"/>
</dbReference>
<reference evidence="5 6" key="1">
    <citation type="submission" date="2020-08" db="EMBL/GenBank/DDBJ databases">
        <title>Functional genomics of gut bacteria from endangered species of beetles.</title>
        <authorList>
            <person name="Carlos-Shanley C."/>
        </authorList>
    </citation>
    <scope>NUCLEOTIDE SEQUENCE [LARGE SCALE GENOMIC DNA]</scope>
    <source>
        <strain evidence="5 6">S00124</strain>
    </source>
</reference>
<keyword evidence="3" id="KW-0812">Transmembrane</keyword>
<sequence>MTASAKVAAGARSLGGTLAHGIVAMAHNSLALVGLLVAFCALTLFSRADLRNAGEDYLRTWLQARQESAIDAGDAAADSTGGTDTNIIAAVDRATATNPQQLPKNQAAVAYWLAKKYRVAPEPLAVLVSEAFQVGKETKLDPTLILAIMAVESSFNPFAQSSVGAQGLMQVMTKIHTDKYEHFGGHFAAFDPVTNLRVGVKVLQECIQRAGSLEGGLKYYVGAANLPDDGGYAAKVLAEHFRIKQVANGRSNPAEPPAKPSLSAKASVPATTMPAVQNKASEPAAPADGATATVALVDKSGAAVAQPAKTESTTVSMGS</sequence>
<accession>A0ABR6RFV2</accession>
<evidence type="ECO:0000313" key="5">
    <source>
        <dbReference type="EMBL" id="MBB6578028.1"/>
    </source>
</evidence>
<keyword evidence="6" id="KW-1185">Reference proteome</keyword>